<evidence type="ECO:0000256" key="1">
    <source>
        <dbReference type="SAM" id="Phobius"/>
    </source>
</evidence>
<feature type="non-terminal residue" evidence="2">
    <location>
        <position position="1"/>
    </location>
</feature>
<keyword evidence="1" id="KW-0472">Membrane</keyword>
<proteinExistence type="predicted"/>
<accession>A0A367LMH9</accession>
<organism evidence="2 3">
    <name type="scientific">Ophiocordyceps polyrhachis-furcata BCC 54312</name>
    <dbReference type="NCBI Taxonomy" id="1330021"/>
    <lineage>
        <taxon>Eukaryota</taxon>
        <taxon>Fungi</taxon>
        <taxon>Dikarya</taxon>
        <taxon>Ascomycota</taxon>
        <taxon>Pezizomycotina</taxon>
        <taxon>Sordariomycetes</taxon>
        <taxon>Hypocreomycetidae</taxon>
        <taxon>Hypocreales</taxon>
        <taxon>Ophiocordycipitaceae</taxon>
        <taxon>Ophiocordyceps</taxon>
    </lineage>
</organism>
<evidence type="ECO:0000313" key="3">
    <source>
        <dbReference type="Proteomes" id="UP000253664"/>
    </source>
</evidence>
<reference evidence="2 3" key="1">
    <citation type="journal article" date="2015" name="BMC Genomics">
        <title>Insights from the genome of Ophiocordyceps polyrhachis-furcata to pathogenicity and host specificity in insect fungi.</title>
        <authorList>
            <person name="Wichadakul D."/>
            <person name="Kobmoo N."/>
            <person name="Ingsriswang S."/>
            <person name="Tangphatsornruang S."/>
            <person name="Chantasingh D."/>
            <person name="Luangsa-ard J.J."/>
            <person name="Eurwilaichitr L."/>
        </authorList>
    </citation>
    <scope>NUCLEOTIDE SEQUENCE [LARGE SCALE GENOMIC DNA]</scope>
    <source>
        <strain evidence="2 3">BCC 54312</strain>
    </source>
</reference>
<dbReference type="Proteomes" id="UP000253664">
    <property type="component" value="Unassembled WGS sequence"/>
</dbReference>
<evidence type="ECO:0000313" key="2">
    <source>
        <dbReference type="EMBL" id="RCI15646.1"/>
    </source>
</evidence>
<name>A0A367LMH9_9HYPO</name>
<feature type="transmembrane region" description="Helical" evidence="1">
    <location>
        <begin position="87"/>
        <end position="106"/>
    </location>
</feature>
<gene>
    <name evidence="2" type="ORF">L249_3589</name>
</gene>
<protein>
    <submittedName>
        <fullName evidence="2">Uncharacterized protein</fullName>
    </submittedName>
</protein>
<dbReference type="AlphaFoldDB" id="A0A367LMH9"/>
<feature type="non-terminal residue" evidence="2">
    <location>
        <position position="156"/>
    </location>
</feature>
<keyword evidence="1" id="KW-1133">Transmembrane helix</keyword>
<keyword evidence="1" id="KW-0812">Transmembrane</keyword>
<keyword evidence="3" id="KW-1185">Reference proteome</keyword>
<dbReference type="EMBL" id="LKCN02000002">
    <property type="protein sequence ID" value="RCI15646.1"/>
    <property type="molecule type" value="Genomic_DNA"/>
</dbReference>
<comment type="caution">
    <text evidence="2">The sequence shown here is derived from an EMBL/GenBank/DDBJ whole genome shotgun (WGS) entry which is preliminary data.</text>
</comment>
<sequence length="156" mass="17506">REAYRSVEEISKTGRDSAERVATAAAATAAADDGFVDRPSDHEPGINRYSRVREAGTFLRHRRAYSSLAHKTTVDRLLLCPRAFLDWFSGVHWVLAYFCSTVALYLPISSPRTRRRVGAKEGDTSKYGYKYITDSECENLVNLWGSGANKHVEVMT</sequence>